<proteinExistence type="predicted"/>
<evidence type="ECO:0008006" key="3">
    <source>
        <dbReference type="Google" id="ProtNLM"/>
    </source>
</evidence>
<comment type="caution">
    <text evidence="1">The sequence shown here is derived from an EMBL/GenBank/DDBJ whole genome shotgun (WGS) entry which is preliminary data.</text>
</comment>
<keyword evidence="2" id="KW-1185">Reference proteome</keyword>
<name>A0A556MKQ5_9SPHI</name>
<dbReference type="SUPFAM" id="SSF63825">
    <property type="entry name" value="YWTD domain"/>
    <property type="match status" value="1"/>
</dbReference>
<dbReference type="Proteomes" id="UP000318733">
    <property type="component" value="Unassembled WGS sequence"/>
</dbReference>
<dbReference type="EMBL" id="VLPK01000002">
    <property type="protein sequence ID" value="TSJ40511.1"/>
    <property type="molecule type" value="Genomic_DNA"/>
</dbReference>
<evidence type="ECO:0000313" key="1">
    <source>
        <dbReference type="EMBL" id="TSJ40511.1"/>
    </source>
</evidence>
<organism evidence="1 2">
    <name type="scientific">Mucilaginibacter corticis</name>
    <dbReference type="NCBI Taxonomy" id="2597670"/>
    <lineage>
        <taxon>Bacteria</taxon>
        <taxon>Pseudomonadati</taxon>
        <taxon>Bacteroidota</taxon>
        <taxon>Sphingobacteriia</taxon>
        <taxon>Sphingobacteriales</taxon>
        <taxon>Sphingobacteriaceae</taxon>
        <taxon>Mucilaginibacter</taxon>
    </lineage>
</organism>
<accession>A0A556MKQ5</accession>
<evidence type="ECO:0000313" key="2">
    <source>
        <dbReference type="Proteomes" id="UP000318733"/>
    </source>
</evidence>
<dbReference type="RefSeq" id="WP_144248549.1">
    <property type="nucleotide sequence ID" value="NZ_VLPK01000002.1"/>
</dbReference>
<reference evidence="1 2" key="1">
    <citation type="submission" date="2019-07" db="EMBL/GenBank/DDBJ databases">
        <authorList>
            <person name="Huq M.A."/>
        </authorList>
    </citation>
    <scope>NUCLEOTIDE SEQUENCE [LARGE SCALE GENOMIC DNA]</scope>
    <source>
        <strain evidence="1 2">MAH-19</strain>
    </source>
</reference>
<dbReference type="AlphaFoldDB" id="A0A556MKQ5"/>
<dbReference type="OrthoDB" id="9798438at2"/>
<gene>
    <name evidence="1" type="ORF">FO440_12205</name>
</gene>
<sequence length="324" mass="35234">MGLLLFIALFCFSCKKSQVTSKPNTDTAVVVKPPATINFFKPSYNPSALDTTKLFNTIPATSNLARKDLLEISGIAASRTNPGILYIHNDSGNASQVYLTDATGADKGTLTLTTVGNRDWEDIAVGPGPVAGINYIYVADIGDNKSIYGSVFIYRFPEPDLAAKTLPYTADITNVDVIQLKYPDGPRNAETLMVDPLTKDIYIASKESNLSKIYVARYPQSTTTSTVLSPVVQLYFNKATGGDISPDGTEILLRSNELIWYWKLTTGITVSQGLLTQPQVAPYANNEPQGEGIGFAADGSGYYTDTEVRDYPGKLATISYYKRK</sequence>
<protein>
    <recommendedName>
        <fullName evidence="3">PE-PGRS family protein</fullName>
    </recommendedName>
</protein>